<dbReference type="AlphaFoldDB" id="A4G959"/>
<keyword evidence="5" id="KW-1003">Cell membrane</keyword>
<evidence type="ECO:0000256" key="5">
    <source>
        <dbReference type="RuleBase" id="RU363041"/>
    </source>
</evidence>
<evidence type="ECO:0000313" key="7">
    <source>
        <dbReference type="Proteomes" id="UP000006697"/>
    </source>
</evidence>
<dbReference type="eggNOG" id="COG0730">
    <property type="taxonomic scope" value="Bacteria"/>
</dbReference>
<keyword evidence="4 5" id="KW-0472">Membrane</keyword>
<dbReference type="HOGENOM" id="CLU_045498_6_0_4"/>
<comment type="subcellular location">
    <subcellularLocation>
        <location evidence="5">Cell membrane</location>
        <topology evidence="5">Multi-pass membrane protein</topology>
    </subcellularLocation>
    <subcellularLocation>
        <location evidence="1">Membrane</location>
        <topology evidence="1">Multi-pass membrane protein</topology>
    </subcellularLocation>
</comment>
<feature type="transmembrane region" description="Helical" evidence="5">
    <location>
        <begin position="107"/>
        <end position="125"/>
    </location>
</feature>
<sequence length="287" mass="30178">MHAIDDDEVVECNSGRCNHRGACMMWFLAYVMAGAFVGVLAGLLGIGGGMTLVPIIAALFAAQHFAPDHVVHMALATCMASIAFTSGSSVREHLKFDGVDFNIVKRMTPGLVIGSLLATSVSAWIPQRHLALSFAVIVFFGATQIMLNKKPQAARPLPAAGPLFLVGMVIGIIAGLVSAGGAFLTIPFMLWCGVPMKKTIGTGALMGIPLAVVGTIGYIISGWNVPDLPSDAIGFISITALIGIVCGSVVTAPFGARLAQRLPVPILKRIFAGLLYVLAAKMLWTYW</sequence>
<evidence type="ECO:0000256" key="2">
    <source>
        <dbReference type="ARBA" id="ARBA00022692"/>
    </source>
</evidence>
<feature type="transmembrane region" description="Helical" evidence="5">
    <location>
        <begin position="159"/>
        <end position="192"/>
    </location>
</feature>
<feature type="transmembrane region" description="Helical" evidence="5">
    <location>
        <begin position="29"/>
        <end position="62"/>
    </location>
</feature>
<evidence type="ECO:0000256" key="3">
    <source>
        <dbReference type="ARBA" id="ARBA00022989"/>
    </source>
</evidence>
<dbReference type="EMBL" id="CU207211">
    <property type="protein sequence ID" value="CAL63046.1"/>
    <property type="molecule type" value="Genomic_DNA"/>
</dbReference>
<dbReference type="Proteomes" id="UP000006697">
    <property type="component" value="Chromosome"/>
</dbReference>
<gene>
    <name evidence="6" type="ordered locus">HEAR2933</name>
</gene>
<dbReference type="InterPro" id="IPR002781">
    <property type="entry name" value="TM_pro_TauE-like"/>
</dbReference>
<protein>
    <recommendedName>
        <fullName evidence="5">Probable membrane transporter protein</fullName>
    </recommendedName>
</protein>
<evidence type="ECO:0000313" key="6">
    <source>
        <dbReference type="EMBL" id="CAL63046.1"/>
    </source>
</evidence>
<evidence type="ECO:0000256" key="4">
    <source>
        <dbReference type="ARBA" id="ARBA00023136"/>
    </source>
</evidence>
<evidence type="ECO:0000256" key="1">
    <source>
        <dbReference type="ARBA" id="ARBA00004141"/>
    </source>
</evidence>
<dbReference type="KEGG" id="har:HEAR2933"/>
<feature type="transmembrane region" description="Helical" evidence="5">
    <location>
        <begin position="199"/>
        <end position="220"/>
    </location>
</feature>
<accession>A4G959</accession>
<feature type="transmembrane region" description="Helical" evidence="5">
    <location>
        <begin position="232"/>
        <end position="254"/>
    </location>
</feature>
<dbReference type="OrthoDB" id="457670at2"/>
<keyword evidence="2 5" id="KW-0812">Transmembrane</keyword>
<keyword evidence="3 5" id="KW-1133">Transmembrane helix</keyword>
<dbReference type="Pfam" id="PF01925">
    <property type="entry name" value="TauE"/>
    <property type="match status" value="1"/>
</dbReference>
<dbReference type="PANTHER" id="PTHR43483:SF3">
    <property type="entry name" value="MEMBRANE TRANSPORTER PROTEIN HI_0806-RELATED"/>
    <property type="match status" value="1"/>
</dbReference>
<dbReference type="GO" id="GO:0005886">
    <property type="term" value="C:plasma membrane"/>
    <property type="evidence" value="ECO:0007669"/>
    <property type="project" value="UniProtKB-SubCell"/>
</dbReference>
<name>A4G959_HERAR</name>
<feature type="transmembrane region" description="Helical" evidence="5">
    <location>
        <begin position="130"/>
        <end position="147"/>
    </location>
</feature>
<comment type="similarity">
    <text evidence="5">Belongs to the 4-toluene sulfonate uptake permease (TSUP) (TC 2.A.102) family.</text>
</comment>
<feature type="transmembrane region" description="Helical" evidence="5">
    <location>
        <begin position="266"/>
        <end position="284"/>
    </location>
</feature>
<organism evidence="6 7">
    <name type="scientific">Herminiimonas arsenicoxydans</name>
    <dbReference type="NCBI Taxonomy" id="204773"/>
    <lineage>
        <taxon>Bacteria</taxon>
        <taxon>Pseudomonadati</taxon>
        <taxon>Pseudomonadota</taxon>
        <taxon>Betaproteobacteria</taxon>
        <taxon>Burkholderiales</taxon>
        <taxon>Oxalobacteraceae</taxon>
        <taxon>Herminiimonas</taxon>
    </lineage>
</organism>
<keyword evidence="7" id="KW-1185">Reference proteome</keyword>
<dbReference type="PANTHER" id="PTHR43483">
    <property type="entry name" value="MEMBRANE TRANSPORTER PROTEIN HI_0806-RELATED"/>
    <property type="match status" value="1"/>
</dbReference>
<proteinExistence type="inferred from homology"/>
<reference evidence="6 7" key="1">
    <citation type="journal article" date="2007" name="PLoS Genet.">
        <title>A tale of two oxidation states: bacterial colonization of arsenic-rich environments.</title>
        <authorList>
            <person name="Muller D."/>
            <person name="Medigue C."/>
            <person name="Koechler S."/>
            <person name="Barbe V."/>
            <person name="Barakat M."/>
            <person name="Talla E."/>
            <person name="Bonnefoy V."/>
            <person name="Krin E."/>
            <person name="Arsene-Ploetze F."/>
            <person name="Carapito C."/>
            <person name="Chandler M."/>
            <person name="Cournoyer B."/>
            <person name="Cruveiller S."/>
            <person name="Dossat C."/>
            <person name="Duval S."/>
            <person name="Heymann M."/>
            <person name="Leize E."/>
            <person name="Lieutaud A."/>
            <person name="Lievremont D."/>
            <person name="Makita Y."/>
            <person name="Mangenot S."/>
            <person name="Nitschke W."/>
            <person name="Ortet P."/>
            <person name="Perdrial N."/>
            <person name="Schoepp B."/>
            <person name="Siguier N."/>
            <person name="Simeonova D.D."/>
            <person name="Rouy Z."/>
            <person name="Segurens B."/>
            <person name="Turlin E."/>
            <person name="Vallenet D."/>
            <person name="Van Dorsselaer A."/>
            <person name="Weiss S."/>
            <person name="Weissenbach J."/>
            <person name="Lett M.C."/>
            <person name="Danchin A."/>
            <person name="Bertin P.N."/>
        </authorList>
    </citation>
    <scope>NUCLEOTIDE SEQUENCE [LARGE SCALE GENOMIC DNA]</scope>
    <source>
        <strain evidence="7">ULPAs1</strain>
    </source>
</reference>